<organism evidence="1 2">
    <name type="scientific">Cichorium intybus</name>
    <name type="common">Chicory</name>
    <dbReference type="NCBI Taxonomy" id="13427"/>
    <lineage>
        <taxon>Eukaryota</taxon>
        <taxon>Viridiplantae</taxon>
        <taxon>Streptophyta</taxon>
        <taxon>Embryophyta</taxon>
        <taxon>Tracheophyta</taxon>
        <taxon>Spermatophyta</taxon>
        <taxon>Magnoliopsida</taxon>
        <taxon>eudicotyledons</taxon>
        <taxon>Gunneridae</taxon>
        <taxon>Pentapetalae</taxon>
        <taxon>asterids</taxon>
        <taxon>campanulids</taxon>
        <taxon>Asterales</taxon>
        <taxon>Asteraceae</taxon>
        <taxon>Cichorioideae</taxon>
        <taxon>Cichorieae</taxon>
        <taxon>Cichoriinae</taxon>
        <taxon>Cichorium</taxon>
    </lineage>
</organism>
<protein>
    <submittedName>
        <fullName evidence="1">Uncharacterized protein</fullName>
    </submittedName>
</protein>
<comment type="caution">
    <text evidence="1">The sequence shown here is derived from an EMBL/GenBank/DDBJ whole genome shotgun (WGS) entry which is preliminary data.</text>
</comment>
<accession>A0ACB9BR39</accession>
<name>A0ACB9BR39_CICIN</name>
<keyword evidence="2" id="KW-1185">Reference proteome</keyword>
<evidence type="ECO:0000313" key="1">
    <source>
        <dbReference type="EMBL" id="KAI3724458.1"/>
    </source>
</evidence>
<sequence length="89" mass="10262">MSHLEHLLSWLLTTKHKAARHLLRADDTPPPACTGSPPHVISNHWGINNSRLKTSRDESMKCGKLLPMAFKFQAVNRRNGRWLCSYWIE</sequence>
<reference evidence="1 2" key="2">
    <citation type="journal article" date="2022" name="Mol. Ecol. Resour.">
        <title>The genomes of chicory, endive, great burdock and yacon provide insights into Asteraceae paleo-polyploidization history and plant inulin production.</title>
        <authorList>
            <person name="Fan W."/>
            <person name="Wang S."/>
            <person name="Wang H."/>
            <person name="Wang A."/>
            <person name="Jiang F."/>
            <person name="Liu H."/>
            <person name="Zhao H."/>
            <person name="Xu D."/>
            <person name="Zhang Y."/>
        </authorList>
    </citation>
    <scope>NUCLEOTIDE SEQUENCE [LARGE SCALE GENOMIC DNA]</scope>
    <source>
        <strain evidence="2">cv. Punajuju</strain>
        <tissue evidence="1">Leaves</tissue>
    </source>
</reference>
<evidence type="ECO:0000313" key="2">
    <source>
        <dbReference type="Proteomes" id="UP001055811"/>
    </source>
</evidence>
<dbReference type="Proteomes" id="UP001055811">
    <property type="component" value="Linkage Group LG06"/>
</dbReference>
<gene>
    <name evidence="1" type="ORF">L2E82_36236</name>
</gene>
<dbReference type="EMBL" id="CM042014">
    <property type="protein sequence ID" value="KAI3724458.1"/>
    <property type="molecule type" value="Genomic_DNA"/>
</dbReference>
<proteinExistence type="predicted"/>
<reference evidence="2" key="1">
    <citation type="journal article" date="2022" name="Mol. Ecol. Resour.">
        <title>The genomes of chicory, endive, great burdock and yacon provide insights into Asteraceae palaeo-polyploidization history and plant inulin production.</title>
        <authorList>
            <person name="Fan W."/>
            <person name="Wang S."/>
            <person name="Wang H."/>
            <person name="Wang A."/>
            <person name="Jiang F."/>
            <person name="Liu H."/>
            <person name="Zhao H."/>
            <person name="Xu D."/>
            <person name="Zhang Y."/>
        </authorList>
    </citation>
    <scope>NUCLEOTIDE SEQUENCE [LARGE SCALE GENOMIC DNA]</scope>
    <source>
        <strain evidence="2">cv. Punajuju</strain>
    </source>
</reference>